<feature type="region of interest" description="Disordered" evidence="1">
    <location>
        <begin position="243"/>
        <end position="276"/>
    </location>
</feature>
<dbReference type="Proteomes" id="UP001501576">
    <property type="component" value="Unassembled WGS sequence"/>
</dbReference>
<protein>
    <submittedName>
        <fullName evidence="2">Uncharacterized protein</fullName>
    </submittedName>
</protein>
<keyword evidence="3" id="KW-1185">Reference proteome</keyword>
<reference evidence="2 3" key="1">
    <citation type="journal article" date="2019" name="Int. J. Syst. Evol. Microbiol.">
        <title>The Global Catalogue of Microorganisms (GCM) 10K type strain sequencing project: providing services to taxonomists for standard genome sequencing and annotation.</title>
        <authorList>
            <consortium name="The Broad Institute Genomics Platform"/>
            <consortium name="The Broad Institute Genome Sequencing Center for Infectious Disease"/>
            <person name="Wu L."/>
            <person name="Ma J."/>
        </authorList>
    </citation>
    <scope>NUCLEOTIDE SEQUENCE [LARGE SCALE GENOMIC DNA]</scope>
    <source>
        <strain evidence="2 3">JCM 5052</strain>
    </source>
</reference>
<name>A0ABN1D5H9_9ACTN</name>
<feature type="region of interest" description="Disordered" evidence="1">
    <location>
        <begin position="1"/>
        <end position="71"/>
    </location>
</feature>
<accession>A0ABN1D5H9</accession>
<evidence type="ECO:0000313" key="2">
    <source>
        <dbReference type="EMBL" id="GAA0534132.1"/>
    </source>
</evidence>
<sequence>MAHGRRRTAAPWPPTGRGAARRHEKAERSDHHGPRSDQGQPRPRCSIGGTPVTINGSGSVKGGKYTPFQQGSGRIQVDKAIKQTVIADPSSVSFGLQQWPHTDDTPATKKVTYKNLGTTDVTLSLAVTATDPKGQAAPADFFTLGARTLTVPAGGSASADLTADTRLGGTLDGTYSAYVTATGGGQSVHTAAAVQREMEAYDVTLKFLGRDGNPAKYYSANLVGVSGLAQDKYYSPYDESGTVKVRVPKGGTSSTRGSWATRRTPPRVSTGWRSRS</sequence>
<gene>
    <name evidence="2" type="ORF">GCM10010390_39870</name>
</gene>
<dbReference type="EMBL" id="BAAABZ010000038">
    <property type="protein sequence ID" value="GAA0534132.1"/>
    <property type="molecule type" value="Genomic_DNA"/>
</dbReference>
<evidence type="ECO:0000313" key="3">
    <source>
        <dbReference type="Proteomes" id="UP001501576"/>
    </source>
</evidence>
<feature type="compositionally biased region" description="Basic and acidic residues" evidence="1">
    <location>
        <begin position="24"/>
        <end position="35"/>
    </location>
</feature>
<organism evidence="2 3">
    <name type="scientific">Streptomyces mordarskii</name>
    <dbReference type="NCBI Taxonomy" id="1226758"/>
    <lineage>
        <taxon>Bacteria</taxon>
        <taxon>Bacillati</taxon>
        <taxon>Actinomycetota</taxon>
        <taxon>Actinomycetes</taxon>
        <taxon>Kitasatosporales</taxon>
        <taxon>Streptomycetaceae</taxon>
        <taxon>Streptomyces</taxon>
    </lineage>
</organism>
<comment type="caution">
    <text evidence="2">The sequence shown here is derived from an EMBL/GenBank/DDBJ whole genome shotgun (WGS) entry which is preliminary data.</text>
</comment>
<proteinExistence type="predicted"/>
<evidence type="ECO:0000256" key="1">
    <source>
        <dbReference type="SAM" id="MobiDB-lite"/>
    </source>
</evidence>